<comment type="catalytic activity">
    <reaction evidence="11">
        <text>14-hydroxy-(4Z,7Z,10Z,12E,16Z,19Z)-docosahexaenoate + NAD(+) = 14-oxo-(4Z,7Z,10Z,12E,16Z,19Z)-docosahexaenoate + NADH + H(+)</text>
        <dbReference type="Rhea" id="RHEA:48952"/>
        <dbReference type="ChEBI" id="CHEBI:15378"/>
        <dbReference type="ChEBI" id="CHEBI:57540"/>
        <dbReference type="ChEBI" id="CHEBI:57945"/>
        <dbReference type="ChEBI" id="CHEBI:90866"/>
        <dbReference type="ChEBI" id="CHEBI:90867"/>
    </reaction>
    <physiologicalReaction direction="left-to-right" evidence="11">
        <dbReference type="Rhea" id="RHEA:48953"/>
    </physiologicalReaction>
</comment>
<evidence type="ECO:0000256" key="8">
    <source>
        <dbReference type="ARBA" id="ARBA00045705"/>
    </source>
</evidence>
<proteinExistence type="inferred from homology"/>
<dbReference type="EC" id="1.1.1.141" evidence="3"/>
<evidence type="ECO:0000256" key="19">
    <source>
        <dbReference type="ARBA" id="ARBA00048921"/>
    </source>
</evidence>
<dbReference type="SUPFAM" id="SSF51735">
    <property type="entry name" value="NAD(P)-binding Rossmann-fold domains"/>
    <property type="match status" value="1"/>
</dbReference>
<dbReference type="Gene3D" id="3.40.50.720">
    <property type="entry name" value="NAD(P)-binding Rossmann-like Domain"/>
    <property type="match status" value="1"/>
</dbReference>
<evidence type="ECO:0000256" key="6">
    <source>
        <dbReference type="ARBA" id="ARBA00041812"/>
    </source>
</evidence>
<comment type="catalytic activity">
    <reaction evidence="9">
        <text>prostaglandin E1 + NAD(+) = 15-oxoprostaglandin E1 + NADH + H(+)</text>
        <dbReference type="Rhea" id="RHEA:16477"/>
        <dbReference type="ChEBI" id="CHEBI:15378"/>
        <dbReference type="ChEBI" id="CHEBI:57397"/>
        <dbReference type="ChEBI" id="CHEBI:57401"/>
        <dbReference type="ChEBI" id="CHEBI:57540"/>
        <dbReference type="ChEBI" id="CHEBI:57945"/>
    </reaction>
    <physiologicalReaction direction="left-to-right" evidence="9">
        <dbReference type="Rhea" id="RHEA:16478"/>
    </physiologicalReaction>
</comment>
<evidence type="ECO:0000256" key="13">
    <source>
        <dbReference type="ARBA" id="ARBA00048144"/>
    </source>
</evidence>
<accession>A0AAV4BVZ2</accession>
<evidence type="ECO:0000256" key="15">
    <source>
        <dbReference type="ARBA" id="ARBA00048393"/>
    </source>
</evidence>
<comment type="catalytic activity">
    <reaction evidence="14">
        <text>resolvin D1 + NAD(+) = 17-oxoresolvin D1 + NADH + H(+)</text>
        <dbReference type="Rhea" id="RHEA:50128"/>
        <dbReference type="ChEBI" id="CHEBI:15378"/>
        <dbReference type="ChEBI" id="CHEBI:57540"/>
        <dbReference type="ChEBI" id="CHEBI:57945"/>
        <dbReference type="ChEBI" id="CHEBI:132079"/>
        <dbReference type="ChEBI" id="CHEBI:132081"/>
    </reaction>
    <physiologicalReaction direction="left-to-right" evidence="14">
        <dbReference type="Rhea" id="RHEA:50129"/>
    </physiologicalReaction>
</comment>
<comment type="catalytic activity">
    <reaction evidence="16">
        <text>lipoxin A4 + NAD(+) = 15-oxo-(5S,6R)-dihydroxy-(7E,9E,11Z,13E)-eicosatetraenoate + NADH + H(+)</text>
        <dbReference type="Rhea" id="RHEA:41572"/>
        <dbReference type="ChEBI" id="CHEBI:15378"/>
        <dbReference type="ChEBI" id="CHEBI:57540"/>
        <dbReference type="ChEBI" id="CHEBI:57945"/>
        <dbReference type="ChEBI" id="CHEBI:67026"/>
        <dbReference type="ChEBI" id="CHEBI:78311"/>
    </reaction>
    <physiologicalReaction direction="left-to-right" evidence="16">
        <dbReference type="Rhea" id="RHEA:41573"/>
    </physiologicalReaction>
</comment>
<keyword evidence="24" id="KW-1185">Reference proteome</keyword>
<evidence type="ECO:0000256" key="10">
    <source>
        <dbReference type="ARBA" id="ARBA00047672"/>
    </source>
</evidence>
<comment type="catalytic activity">
    <reaction evidence="19">
        <text>resolvin D2 + NAD(+) = 16-oxoresolvin D2 + NADH + H(+)</text>
        <dbReference type="Rhea" id="RHEA:53588"/>
        <dbReference type="ChEBI" id="CHEBI:15378"/>
        <dbReference type="ChEBI" id="CHEBI:57540"/>
        <dbReference type="ChEBI" id="CHEBI:57945"/>
        <dbReference type="ChEBI" id="CHEBI:133367"/>
        <dbReference type="ChEBI" id="CHEBI:137498"/>
    </reaction>
    <physiologicalReaction direction="left-to-right" evidence="19">
        <dbReference type="Rhea" id="RHEA:53589"/>
    </physiologicalReaction>
</comment>
<comment type="catalytic activity">
    <reaction evidence="10">
        <text>resolvin D1 + NAD(+) = 8-oxoresolvin D1 + NADH + H(+)</text>
        <dbReference type="Rhea" id="RHEA:50124"/>
        <dbReference type="ChEBI" id="CHEBI:15378"/>
        <dbReference type="ChEBI" id="CHEBI:57540"/>
        <dbReference type="ChEBI" id="CHEBI:57945"/>
        <dbReference type="ChEBI" id="CHEBI:132079"/>
        <dbReference type="ChEBI" id="CHEBI:132080"/>
    </reaction>
    <physiologicalReaction direction="left-to-right" evidence="10">
        <dbReference type="Rhea" id="RHEA:50125"/>
    </physiologicalReaction>
</comment>
<keyword evidence="2" id="KW-0560">Oxidoreductase</keyword>
<comment type="catalytic activity">
    <reaction evidence="18">
        <text>prostaglandin E2 + NAD(+) = 15-oxoprostaglandin E2 + NADH + H(+)</text>
        <dbReference type="Rhea" id="RHEA:11876"/>
        <dbReference type="ChEBI" id="CHEBI:15378"/>
        <dbReference type="ChEBI" id="CHEBI:57400"/>
        <dbReference type="ChEBI" id="CHEBI:57540"/>
        <dbReference type="ChEBI" id="CHEBI:57945"/>
        <dbReference type="ChEBI" id="CHEBI:606564"/>
        <dbReference type="EC" id="1.1.1.141"/>
    </reaction>
    <physiologicalReaction direction="left-to-right" evidence="18">
        <dbReference type="Rhea" id="RHEA:11877"/>
    </physiologicalReaction>
</comment>
<organism evidence="23 24">
    <name type="scientific">Plakobranchus ocellatus</name>
    <dbReference type="NCBI Taxonomy" id="259542"/>
    <lineage>
        <taxon>Eukaryota</taxon>
        <taxon>Metazoa</taxon>
        <taxon>Spiralia</taxon>
        <taxon>Lophotrochozoa</taxon>
        <taxon>Mollusca</taxon>
        <taxon>Gastropoda</taxon>
        <taxon>Heterobranchia</taxon>
        <taxon>Euthyneura</taxon>
        <taxon>Panpulmonata</taxon>
        <taxon>Sacoglossa</taxon>
        <taxon>Placobranchoidea</taxon>
        <taxon>Plakobranchidae</taxon>
        <taxon>Plakobranchus</taxon>
    </lineage>
</organism>
<dbReference type="AlphaFoldDB" id="A0AAV4BVZ2"/>
<comment type="catalytic activity">
    <reaction evidence="21">
        <text>resolvin E1 + NAD(+) = 18-oxo-resolvin E1 + NADH + H(+)</text>
        <dbReference type="Rhea" id="RHEA:49244"/>
        <dbReference type="ChEBI" id="CHEBI:15378"/>
        <dbReference type="ChEBI" id="CHEBI:57540"/>
        <dbReference type="ChEBI" id="CHEBI:57945"/>
        <dbReference type="ChEBI" id="CHEBI:91000"/>
        <dbReference type="ChEBI" id="CHEBI:91001"/>
    </reaction>
    <physiologicalReaction direction="left-to-right" evidence="21">
        <dbReference type="Rhea" id="RHEA:49245"/>
    </physiologicalReaction>
</comment>
<dbReference type="GO" id="GO:0047034">
    <property type="term" value="F:15-hydroxyicosatetraenoate dehydrogenase activity"/>
    <property type="evidence" value="ECO:0007669"/>
    <property type="project" value="UniProtKB-EC"/>
</dbReference>
<evidence type="ECO:0000256" key="18">
    <source>
        <dbReference type="ARBA" id="ARBA00048739"/>
    </source>
</evidence>
<evidence type="ECO:0000256" key="17">
    <source>
        <dbReference type="ARBA" id="ARBA00048611"/>
    </source>
</evidence>
<evidence type="ECO:0000256" key="22">
    <source>
        <dbReference type="RuleBase" id="RU000363"/>
    </source>
</evidence>
<dbReference type="PANTHER" id="PTHR44229:SF4">
    <property type="entry name" value="15-HYDROXYPROSTAGLANDIN DEHYDROGENASE [NAD(+)]"/>
    <property type="match status" value="1"/>
</dbReference>
<evidence type="ECO:0000256" key="4">
    <source>
        <dbReference type="ARBA" id="ARBA00039060"/>
    </source>
</evidence>
<sequence length="262" mass="28147">MPAFEVKGKVFFITGAAEGLGRGLAEGALSKQGKVFFIDVNEGLGKSTLAELAEVHGPENVGFAVCDVTNRQRFEETFQEAVDRFGHVDVMVNNAGILGENRPQVLISINLLGPINGTEIAQGHMRKDKGGKGGRIINMSSVAGFYNVFNLPAYCATKQGIRSYTKSLSLVQDKVISDFQALCQSKAPVTGLESATGKPLADLMAHSLSTVPPTLEQVVDGFFKLLTLERMNGAHLMVTKEITTFGEVDFHPTGDSYPPLAK</sequence>
<evidence type="ECO:0000313" key="23">
    <source>
        <dbReference type="EMBL" id="GFO23510.1"/>
    </source>
</evidence>
<comment type="catalytic activity">
    <reaction evidence="12">
        <text>15-oxo-(5S,6R)-dihydroxy-(7E,9E,11Z)-eicosatrienoate + NADH + H(+) = (5S,6R,15S)-trihydroxy-(7E,9E,11Z)-eicosatrienoate + NAD(+)</text>
        <dbReference type="Rhea" id="RHEA:41596"/>
        <dbReference type="ChEBI" id="CHEBI:15378"/>
        <dbReference type="ChEBI" id="CHEBI:57540"/>
        <dbReference type="ChEBI" id="CHEBI:57945"/>
        <dbReference type="ChEBI" id="CHEBI:78325"/>
        <dbReference type="ChEBI" id="CHEBI:78329"/>
    </reaction>
    <physiologicalReaction direction="left-to-right" evidence="12">
        <dbReference type="Rhea" id="RHEA:41597"/>
    </physiologicalReaction>
</comment>
<comment type="catalytic activity">
    <reaction evidence="15">
        <text>resolvin D2 + NAD(+) = 7-oxoresolvin D2 + NADH + H(+)</text>
        <dbReference type="Rhea" id="RHEA:53584"/>
        <dbReference type="ChEBI" id="CHEBI:15378"/>
        <dbReference type="ChEBI" id="CHEBI:57540"/>
        <dbReference type="ChEBI" id="CHEBI:57945"/>
        <dbReference type="ChEBI" id="CHEBI:133367"/>
        <dbReference type="ChEBI" id="CHEBI:137497"/>
    </reaction>
    <physiologicalReaction direction="left-to-right" evidence="15">
        <dbReference type="Rhea" id="RHEA:53585"/>
    </physiologicalReaction>
</comment>
<name>A0AAV4BVZ2_9GAST</name>
<evidence type="ECO:0000256" key="11">
    <source>
        <dbReference type="ARBA" id="ARBA00048008"/>
    </source>
</evidence>
<dbReference type="Pfam" id="PF00106">
    <property type="entry name" value="adh_short"/>
    <property type="match status" value="1"/>
</dbReference>
<comment type="catalytic activity">
    <reaction evidence="13">
        <text>(11R)-hydroxy-(5Z,8Z,12E,14Z)-eicosatetraenoate + NAD(+) = 11-oxo-(5Z,8Z,12E,14Z)-eicosatetraenoate + NADH + H(+)</text>
        <dbReference type="Rhea" id="RHEA:48640"/>
        <dbReference type="ChEBI" id="CHEBI:15378"/>
        <dbReference type="ChEBI" id="CHEBI:57540"/>
        <dbReference type="ChEBI" id="CHEBI:57945"/>
        <dbReference type="ChEBI" id="CHEBI:78836"/>
        <dbReference type="ChEBI" id="CHEBI:90697"/>
    </reaction>
    <physiologicalReaction direction="left-to-right" evidence="13">
        <dbReference type="Rhea" id="RHEA:48641"/>
    </physiologicalReaction>
</comment>
<dbReference type="PROSITE" id="PS00061">
    <property type="entry name" value="ADH_SHORT"/>
    <property type="match status" value="1"/>
</dbReference>
<protein>
    <recommendedName>
        <fullName evidence="5">15-hydroxyprostaglandin dehydrogenase [NAD(+)]</fullName>
        <ecNumber evidence="3">1.1.1.141</ecNumber>
        <ecNumber evidence="4">1.1.1.232</ecNumber>
    </recommendedName>
    <alternativeName>
        <fullName evidence="7">Eicosanoid/docosanoid dehydrogenase [NAD(+)]</fullName>
    </alternativeName>
    <alternativeName>
        <fullName evidence="6">Prostaglandin dehydrogenase 1</fullName>
    </alternativeName>
</protein>
<comment type="caution">
    <text evidence="23">The sequence shown here is derived from an EMBL/GenBank/DDBJ whole genome shotgun (WGS) entry which is preliminary data.</text>
</comment>
<dbReference type="EMBL" id="BLXT01005511">
    <property type="protein sequence ID" value="GFO23510.1"/>
    <property type="molecule type" value="Genomic_DNA"/>
</dbReference>
<evidence type="ECO:0000256" key="2">
    <source>
        <dbReference type="ARBA" id="ARBA00023002"/>
    </source>
</evidence>
<evidence type="ECO:0000313" key="24">
    <source>
        <dbReference type="Proteomes" id="UP000735302"/>
    </source>
</evidence>
<evidence type="ECO:0000256" key="7">
    <source>
        <dbReference type="ARBA" id="ARBA00042026"/>
    </source>
</evidence>
<dbReference type="InterPro" id="IPR020904">
    <property type="entry name" value="Sc_DH/Rdtase_CS"/>
</dbReference>
<dbReference type="PANTHER" id="PTHR44229">
    <property type="entry name" value="15-HYDROXYPROSTAGLANDIN DEHYDROGENASE [NAD(+)]"/>
    <property type="match status" value="1"/>
</dbReference>
<dbReference type="InterPro" id="IPR036291">
    <property type="entry name" value="NAD(P)-bd_dom_sf"/>
</dbReference>
<evidence type="ECO:0000256" key="14">
    <source>
        <dbReference type="ARBA" id="ARBA00048170"/>
    </source>
</evidence>
<dbReference type="InterPro" id="IPR002347">
    <property type="entry name" value="SDR_fam"/>
</dbReference>
<gene>
    <name evidence="23" type="ORF">PoB_005001500</name>
</gene>
<dbReference type="PRINTS" id="PR00081">
    <property type="entry name" value="GDHRDH"/>
</dbReference>
<evidence type="ECO:0000256" key="12">
    <source>
        <dbReference type="ARBA" id="ARBA00048140"/>
    </source>
</evidence>
<evidence type="ECO:0000256" key="21">
    <source>
        <dbReference type="ARBA" id="ARBA00049188"/>
    </source>
</evidence>
<dbReference type="Proteomes" id="UP000735302">
    <property type="component" value="Unassembled WGS sequence"/>
</dbReference>
<comment type="catalytic activity">
    <reaction evidence="17">
        <text>prostaglandin A1 + NAD(+) = 15-oxo-prostaglandin A1 + NADH + H(+)</text>
        <dbReference type="Rhea" id="RHEA:41263"/>
        <dbReference type="ChEBI" id="CHEBI:15378"/>
        <dbReference type="ChEBI" id="CHEBI:57398"/>
        <dbReference type="ChEBI" id="CHEBI:57540"/>
        <dbReference type="ChEBI" id="CHEBI:57945"/>
        <dbReference type="ChEBI" id="CHEBI:85072"/>
    </reaction>
    <physiologicalReaction direction="left-to-right" evidence="17">
        <dbReference type="Rhea" id="RHEA:41264"/>
    </physiologicalReaction>
</comment>
<comment type="similarity">
    <text evidence="1 22">Belongs to the short-chain dehydrogenases/reductases (SDR) family.</text>
</comment>
<evidence type="ECO:0000256" key="20">
    <source>
        <dbReference type="ARBA" id="ARBA00049151"/>
    </source>
</evidence>
<evidence type="ECO:0000256" key="5">
    <source>
        <dbReference type="ARBA" id="ARBA00040276"/>
    </source>
</evidence>
<evidence type="ECO:0000256" key="9">
    <source>
        <dbReference type="ARBA" id="ARBA00047325"/>
    </source>
</evidence>
<evidence type="ECO:0000256" key="3">
    <source>
        <dbReference type="ARBA" id="ARBA00038968"/>
    </source>
</evidence>
<dbReference type="GO" id="GO:0016404">
    <property type="term" value="F:15-hydroxyprostaglandin dehydrogenase (NAD+) activity"/>
    <property type="evidence" value="ECO:0007669"/>
    <property type="project" value="UniProtKB-EC"/>
</dbReference>
<dbReference type="EC" id="1.1.1.232" evidence="4"/>
<reference evidence="23 24" key="1">
    <citation type="journal article" date="2021" name="Elife">
        <title>Chloroplast acquisition without the gene transfer in kleptoplastic sea slugs, Plakobranchus ocellatus.</title>
        <authorList>
            <person name="Maeda T."/>
            <person name="Takahashi S."/>
            <person name="Yoshida T."/>
            <person name="Shimamura S."/>
            <person name="Takaki Y."/>
            <person name="Nagai Y."/>
            <person name="Toyoda A."/>
            <person name="Suzuki Y."/>
            <person name="Arimoto A."/>
            <person name="Ishii H."/>
            <person name="Satoh N."/>
            <person name="Nishiyama T."/>
            <person name="Hasebe M."/>
            <person name="Maruyama T."/>
            <person name="Minagawa J."/>
            <person name="Obokata J."/>
            <person name="Shigenobu S."/>
        </authorList>
    </citation>
    <scope>NUCLEOTIDE SEQUENCE [LARGE SCALE GENOMIC DNA]</scope>
</reference>
<comment type="catalytic activity">
    <reaction evidence="20">
        <text>(15S)-hydroxy-(5Z,8Z,11Z,13E)-eicosatetraenoate + NAD(+) = 15-oxo-(5Z,8Z,11Z,13E)-eicosatetraenoate + NADH + H(+)</text>
        <dbReference type="Rhea" id="RHEA:23260"/>
        <dbReference type="ChEBI" id="CHEBI:15378"/>
        <dbReference type="ChEBI" id="CHEBI:57409"/>
        <dbReference type="ChEBI" id="CHEBI:57410"/>
        <dbReference type="ChEBI" id="CHEBI:57540"/>
        <dbReference type="ChEBI" id="CHEBI:57945"/>
        <dbReference type="EC" id="1.1.1.232"/>
    </reaction>
    <physiologicalReaction direction="left-to-right" evidence="20">
        <dbReference type="Rhea" id="RHEA:23261"/>
    </physiologicalReaction>
</comment>
<evidence type="ECO:0000256" key="1">
    <source>
        <dbReference type="ARBA" id="ARBA00006484"/>
    </source>
</evidence>
<evidence type="ECO:0000256" key="16">
    <source>
        <dbReference type="ARBA" id="ARBA00048535"/>
    </source>
</evidence>
<dbReference type="GO" id="GO:0005737">
    <property type="term" value="C:cytoplasm"/>
    <property type="evidence" value="ECO:0007669"/>
    <property type="project" value="TreeGrafter"/>
</dbReference>
<dbReference type="PRINTS" id="PR00080">
    <property type="entry name" value="SDRFAMILY"/>
</dbReference>
<comment type="function">
    <text evidence="8">Catalyzes the NAD-dependent dehydrogenation (oxidation) of a broad array of hydroxylated polyunsaturated fatty acids (mainly eicosanoids and docosanoids, including prostaglandins, lipoxins and resolvins), yielding their corresponding keto (oxo) metabolites. Decreases the levels of the pro-proliferative prostaglandins such as prostaglandin E2 (whose activity is increased in cancer because of an increase in the expression of cyclooxygenase 2) and generates oxo-fatty acid products that can profoundly influence cell function by abrogating pro-inflammatory cytokine expression. Converts resolvins E1, D1 and D2 to their oxo products, which represents a mode of resolvin inactivation. Resolvin E1 plays important roles during the resolution phase of acute inflammation, while resolvins D1 and D2 have a unique role in obesity-induced adipose inflammation.</text>
</comment>